<keyword evidence="2" id="KW-1185">Reference proteome</keyword>
<accession>A0A9W6ZCN0</accession>
<organism evidence="1 2">
    <name type="scientific">Triparma verrucosa</name>
    <dbReference type="NCBI Taxonomy" id="1606542"/>
    <lineage>
        <taxon>Eukaryota</taxon>
        <taxon>Sar</taxon>
        <taxon>Stramenopiles</taxon>
        <taxon>Ochrophyta</taxon>
        <taxon>Bolidophyceae</taxon>
        <taxon>Parmales</taxon>
        <taxon>Triparmaceae</taxon>
        <taxon>Triparma</taxon>
    </lineage>
</organism>
<evidence type="ECO:0000313" key="2">
    <source>
        <dbReference type="Proteomes" id="UP001165160"/>
    </source>
</evidence>
<dbReference type="AlphaFoldDB" id="A0A9W6ZCN0"/>
<comment type="caution">
    <text evidence="1">The sequence shown here is derived from an EMBL/GenBank/DDBJ whole genome shotgun (WGS) entry which is preliminary data.</text>
</comment>
<dbReference type="EMBL" id="BRXX01000585">
    <property type="protein sequence ID" value="GMH48683.1"/>
    <property type="molecule type" value="Genomic_DNA"/>
</dbReference>
<sequence>MSLPTLSSLTTPFPTIRLTLPHTTPLTPVPGDSSSLFDCTLSYSCVSSTDSPAPPTVVIVNGPSSYSTVLASILTSVLTSSALAPATSLGPSHHLQYTFTLSLPVLTPSASTLLNSAPVTEEWCQITTYLISVYLCIAALKVLKLPSELTRYTPNGVQSSDISIQELEVNEAIKDLSIGYWCDDKGHGVSATKGGKVVGCKGEGEVRIGGGDDWRAWFEQCKIYQGQ</sequence>
<dbReference type="Proteomes" id="UP001165160">
    <property type="component" value="Unassembled WGS sequence"/>
</dbReference>
<protein>
    <submittedName>
        <fullName evidence="1">Uncharacterized protein</fullName>
    </submittedName>
</protein>
<gene>
    <name evidence="1" type="ORF">TrVE_jg14497</name>
</gene>
<proteinExistence type="predicted"/>
<name>A0A9W6ZCN0_9STRA</name>
<evidence type="ECO:0000313" key="1">
    <source>
        <dbReference type="EMBL" id="GMH48683.1"/>
    </source>
</evidence>
<reference evidence="2" key="1">
    <citation type="journal article" date="2023" name="Commun. Biol.">
        <title>Genome analysis of Parmales, the sister group of diatoms, reveals the evolutionary specialization of diatoms from phago-mixotrophs to photoautotrophs.</title>
        <authorList>
            <person name="Ban H."/>
            <person name="Sato S."/>
            <person name="Yoshikawa S."/>
            <person name="Yamada K."/>
            <person name="Nakamura Y."/>
            <person name="Ichinomiya M."/>
            <person name="Sato N."/>
            <person name="Blanc-Mathieu R."/>
            <person name="Endo H."/>
            <person name="Kuwata A."/>
            <person name="Ogata H."/>
        </authorList>
    </citation>
    <scope>NUCLEOTIDE SEQUENCE [LARGE SCALE GENOMIC DNA]</scope>
    <source>
        <strain evidence="2">NIES 3699</strain>
    </source>
</reference>